<dbReference type="Pfam" id="PF02656">
    <property type="entry name" value="DUF202"/>
    <property type="match status" value="1"/>
</dbReference>
<keyword evidence="5 7" id="KW-0472">Membrane</keyword>
<feature type="domain" description="DUF202" evidence="8">
    <location>
        <begin position="21"/>
        <end position="153"/>
    </location>
</feature>
<dbReference type="PANTHER" id="PTHR34187">
    <property type="entry name" value="FGR18P"/>
    <property type="match status" value="1"/>
</dbReference>
<keyword evidence="3 7" id="KW-0812">Transmembrane</keyword>
<dbReference type="InterPro" id="IPR052053">
    <property type="entry name" value="IM_YidH-like"/>
</dbReference>
<sequence length="194" mass="21101">MTSFLRRLLPKNIPNTSSQQRDHHANERTFLSWTRAGLGFAAMALALDRLDSIDRVISAKIPSLEAALLQSSSASSRPAEASGARLRTDAGTPSSVHDSRSSPSLESSSKVAPSSSSPRSVFGFSESVSASRLCQLLGLWSLGYGFFRYVSMRQYLLRGQFVPALWGPVLMTAGSFGAFMMLGLQMDRRRASHV</sequence>
<proteinExistence type="predicted"/>
<dbReference type="eggNOG" id="ENOG502S9WX">
    <property type="taxonomic scope" value="Eukaryota"/>
</dbReference>
<organism evidence="9 10">
    <name type="scientific">Penicillium oxalicum (strain 114-2 / CGMCC 5302)</name>
    <name type="common">Penicillium decumbens</name>
    <dbReference type="NCBI Taxonomy" id="933388"/>
    <lineage>
        <taxon>Eukaryota</taxon>
        <taxon>Fungi</taxon>
        <taxon>Dikarya</taxon>
        <taxon>Ascomycota</taxon>
        <taxon>Pezizomycotina</taxon>
        <taxon>Eurotiomycetes</taxon>
        <taxon>Eurotiomycetidae</taxon>
        <taxon>Eurotiales</taxon>
        <taxon>Aspergillaceae</taxon>
        <taxon>Penicillium</taxon>
    </lineage>
</organism>
<evidence type="ECO:0000259" key="8">
    <source>
        <dbReference type="Pfam" id="PF02656"/>
    </source>
</evidence>
<keyword evidence="2" id="KW-1003">Cell membrane</keyword>
<dbReference type="PANTHER" id="PTHR34187:SF2">
    <property type="entry name" value="DUF202 DOMAIN-CONTAINING PROTEIN"/>
    <property type="match status" value="1"/>
</dbReference>
<feature type="compositionally biased region" description="Low complexity" evidence="6">
    <location>
        <begin position="101"/>
        <end position="118"/>
    </location>
</feature>
<dbReference type="OrthoDB" id="199599at2759"/>
<evidence type="ECO:0000256" key="6">
    <source>
        <dbReference type="SAM" id="MobiDB-lite"/>
    </source>
</evidence>
<evidence type="ECO:0000256" key="7">
    <source>
        <dbReference type="SAM" id="Phobius"/>
    </source>
</evidence>
<dbReference type="PhylomeDB" id="S8BFW8"/>
<evidence type="ECO:0000313" key="10">
    <source>
        <dbReference type="Proteomes" id="UP000019376"/>
    </source>
</evidence>
<dbReference type="AlphaFoldDB" id="S8BFW8"/>
<keyword evidence="10" id="KW-1185">Reference proteome</keyword>
<name>S8BFW8_PENO1</name>
<protein>
    <recommendedName>
        <fullName evidence="8">DUF202 domain-containing protein</fullName>
    </recommendedName>
</protein>
<reference evidence="9 10" key="1">
    <citation type="journal article" date="2013" name="PLoS ONE">
        <title>Genomic and secretomic analyses reveal unique features of the lignocellulolytic enzyme system of Penicillium decumbens.</title>
        <authorList>
            <person name="Liu G."/>
            <person name="Zhang L."/>
            <person name="Wei X."/>
            <person name="Zou G."/>
            <person name="Qin Y."/>
            <person name="Ma L."/>
            <person name="Li J."/>
            <person name="Zheng H."/>
            <person name="Wang S."/>
            <person name="Wang C."/>
            <person name="Xun L."/>
            <person name="Zhao G.-P."/>
            <person name="Zhou Z."/>
            <person name="Qu Y."/>
        </authorList>
    </citation>
    <scope>NUCLEOTIDE SEQUENCE [LARGE SCALE GENOMIC DNA]</scope>
    <source>
        <strain evidence="10">114-2 / CGMCC 5302</strain>
    </source>
</reference>
<evidence type="ECO:0000256" key="2">
    <source>
        <dbReference type="ARBA" id="ARBA00022475"/>
    </source>
</evidence>
<evidence type="ECO:0000256" key="3">
    <source>
        <dbReference type="ARBA" id="ARBA00022692"/>
    </source>
</evidence>
<gene>
    <name evidence="9" type="ORF">PDE_08969</name>
</gene>
<comment type="subcellular location">
    <subcellularLocation>
        <location evidence="1">Cell membrane</location>
        <topology evidence="1">Multi-pass membrane protein</topology>
    </subcellularLocation>
</comment>
<evidence type="ECO:0000256" key="1">
    <source>
        <dbReference type="ARBA" id="ARBA00004651"/>
    </source>
</evidence>
<accession>S8BFW8</accession>
<dbReference type="Proteomes" id="UP000019376">
    <property type="component" value="Unassembled WGS sequence"/>
</dbReference>
<dbReference type="EMBL" id="KB644415">
    <property type="protein sequence ID" value="EPS34007.1"/>
    <property type="molecule type" value="Genomic_DNA"/>
</dbReference>
<dbReference type="InterPro" id="IPR003807">
    <property type="entry name" value="DUF202"/>
</dbReference>
<evidence type="ECO:0000313" key="9">
    <source>
        <dbReference type="EMBL" id="EPS34007.1"/>
    </source>
</evidence>
<dbReference type="HOGENOM" id="CLU_1497202_0_0_1"/>
<keyword evidence="4 7" id="KW-1133">Transmembrane helix</keyword>
<dbReference type="GO" id="GO:0005886">
    <property type="term" value="C:plasma membrane"/>
    <property type="evidence" value="ECO:0007669"/>
    <property type="project" value="UniProtKB-SubCell"/>
</dbReference>
<evidence type="ECO:0000256" key="4">
    <source>
        <dbReference type="ARBA" id="ARBA00022989"/>
    </source>
</evidence>
<evidence type="ECO:0000256" key="5">
    <source>
        <dbReference type="ARBA" id="ARBA00023136"/>
    </source>
</evidence>
<feature type="region of interest" description="Disordered" evidence="6">
    <location>
        <begin position="78"/>
        <end position="118"/>
    </location>
</feature>
<feature type="transmembrane region" description="Helical" evidence="7">
    <location>
        <begin position="164"/>
        <end position="184"/>
    </location>
</feature>